<protein>
    <submittedName>
        <fullName evidence="1">Uncharacterized protein</fullName>
    </submittedName>
</protein>
<proteinExistence type="predicted"/>
<dbReference type="AlphaFoldDB" id="A0A1V9YUJ9"/>
<sequence>MSRFETSHFGEVMNESISLSNSELQHHLQSYMETTQGIGIFQKKYNKWFIDPGHSTDTTPLVAHLQKLRCCSEEETPFPGFLLSRCEHFEWIESKN</sequence>
<reference evidence="1 2" key="1">
    <citation type="journal article" date="2014" name="Genome Biol. Evol.">
        <title>The secreted proteins of Achlya hypogyna and Thraustotheca clavata identify the ancestral oomycete secretome and reveal gene acquisitions by horizontal gene transfer.</title>
        <authorList>
            <person name="Misner I."/>
            <person name="Blouin N."/>
            <person name="Leonard G."/>
            <person name="Richards T.A."/>
            <person name="Lane C.E."/>
        </authorList>
    </citation>
    <scope>NUCLEOTIDE SEQUENCE [LARGE SCALE GENOMIC DNA]</scope>
    <source>
        <strain evidence="1 2">ATCC 34112</strain>
    </source>
</reference>
<evidence type="ECO:0000313" key="1">
    <source>
        <dbReference type="EMBL" id="OQR89367.1"/>
    </source>
</evidence>
<evidence type="ECO:0000313" key="2">
    <source>
        <dbReference type="Proteomes" id="UP000243217"/>
    </source>
</evidence>
<name>A0A1V9YUJ9_9STRA</name>
<organism evidence="1 2">
    <name type="scientific">Thraustotheca clavata</name>
    <dbReference type="NCBI Taxonomy" id="74557"/>
    <lineage>
        <taxon>Eukaryota</taxon>
        <taxon>Sar</taxon>
        <taxon>Stramenopiles</taxon>
        <taxon>Oomycota</taxon>
        <taxon>Saprolegniomycetes</taxon>
        <taxon>Saprolegniales</taxon>
        <taxon>Achlyaceae</taxon>
        <taxon>Thraustotheca</taxon>
    </lineage>
</organism>
<comment type="caution">
    <text evidence="1">The sequence shown here is derived from an EMBL/GenBank/DDBJ whole genome shotgun (WGS) entry which is preliminary data.</text>
</comment>
<dbReference type="Proteomes" id="UP000243217">
    <property type="component" value="Unassembled WGS sequence"/>
</dbReference>
<accession>A0A1V9YUJ9</accession>
<keyword evidence="2" id="KW-1185">Reference proteome</keyword>
<gene>
    <name evidence="1" type="ORF">THRCLA_09774</name>
</gene>
<dbReference type="EMBL" id="JNBS01002767">
    <property type="protein sequence ID" value="OQR89367.1"/>
    <property type="molecule type" value="Genomic_DNA"/>
</dbReference>